<accession>A0A5M9ZHX0</accession>
<comment type="caution">
    <text evidence="1">The sequence shown here is derived from an EMBL/GenBank/DDBJ whole genome shotgun (WGS) entry which is preliminary data.</text>
</comment>
<protein>
    <submittedName>
        <fullName evidence="1">Uncharacterized protein</fullName>
    </submittedName>
</protein>
<gene>
    <name evidence="1" type="ORF">EMO91_09220</name>
</gene>
<evidence type="ECO:0000313" key="1">
    <source>
        <dbReference type="EMBL" id="KAA8827221.1"/>
    </source>
</evidence>
<dbReference type="RefSeq" id="WP_150379690.1">
    <property type="nucleotide sequence ID" value="NZ_RZUH01000007.1"/>
</dbReference>
<dbReference type="Proteomes" id="UP000410049">
    <property type="component" value="Unassembled WGS sequence"/>
</dbReference>
<evidence type="ECO:0000313" key="2">
    <source>
        <dbReference type="Proteomes" id="UP000410049"/>
    </source>
</evidence>
<reference evidence="1 2" key="1">
    <citation type="journal article" date="2019" name="Syst. Appl. Microbiol.">
        <title>Characterization of Bifidobacterium species in feaces of the Egyptian fruit bat: Description of B. vespertilionis sp. nov. and B. rousetti sp. nov.</title>
        <authorList>
            <person name="Modesto M."/>
            <person name="Satti M."/>
            <person name="Watanabe K."/>
            <person name="Puglisi E."/>
            <person name="Morelli L."/>
            <person name="Huang C.-H."/>
            <person name="Liou J.-S."/>
            <person name="Miyashita M."/>
            <person name="Tamura T."/>
            <person name="Saito S."/>
            <person name="Mori K."/>
            <person name="Huang L."/>
            <person name="Sciavilla P."/>
            <person name="Sandri C."/>
            <person name="Spiezio C."/>
            <person name="Vitali F."/>
            <person name="Cavalieri D."/>
            <person name="Perpetuini G."/>
            <person name="Tofalo R."/>
            <person name="Bonetti A."/>
            <person name="Arita M."/>
            <person name="Mattarelli P."/>
        </authorList>
    </citation>
    <scope>NUCLEOTIDE SEQUENCE [LARGE SCALE GENOMIC DNA]</scope>
    <source>
        <strain evidence="1 2">RST17</strain>
    </source>
</reference>
<sequence length="93" mass="9930">MSTIIGTTDITLNLSYKAMRLADFDVTIQISGEIASDSLLIRDDETLCKVHATAPTAEALTQAIQAGIEAFVPAFETEITKETGNGETDKPQA</sequence>
<name>A0A5M9ZHX0_9BIFI</name>
<organism evidence="1 2">
    <name type="scientific">Bifidobacterium myosotis</name>
    <dbReference type="NCBI Taxonomy" id="1630166"/>
    <lineage>
        <taxon>Bacteria</taxon>
        <taxon>Bacillati</taxon>
        <taxon>Actinomycetota</taxon>
        <taxon>Actinomycetes</taxon>
        <taxon>Bifidobacteriales</taxon>
        <taxon>Bifidobacteriaceae</taxon>
        <taxon>Bifidobacterium</taxon>
    </lineage>
</organism>
<dbReference type="EMBL" id="RZUH01000007">
    <property type="protein sequence ID" value="KAA8827221.1"/>
    <property type="molecule type" value="Genomic_DNA"/>
</dbReference>
<dbReference type="AlphaFoldDB" id="A0A5M9ZHX0"/>
<proteinExistence type="predicted"/>